<accession>A0A2K9BHL9</accession>
<proteinExistence type="predicted"/>
<dbReference type="Proteomes" id="UP000232491">
    <property type="component" value="Chromosome"/>
</dbReference>
<reference evidence="1 2" key="1">
    <citation type="submission" date="2017-05" db="EMBL/GenBank/DDBJ databases">
        <title>Comparative genomics and methylome analysis of the gut commensal Bifidobacterium breve.</title>
        <authorList>
            <person name="Bottacini F."/>
            <person name="Morrissey R."/>
            <person name="Roberts R.J."/>
            <person name="James K."/>
            <person name="van Breen J."/>
            <person name="Egan M."/>
            <person name="Lambert J."/>
            <person name="van Limpt K."/>
            <person name="Stanton C."/>
            <person name="Knol J."/>
            <person name="O' Connell Motherway M."/>
            <person name="van Sinderen D."/>
        </authorList>
    </citation>
    <scope>NUCLEOTIDE SEQUENCE [LARGE SCALE GENOMIC DNA]</scope>
    <source>
        <strain evidence="1 2">215W447a</strain>
    </source>
</reference>
<dbReference type="AlphaFoldDB" id="A0A2K9BHL9"/>
<sequence>MDDRRYEELARRLADYPGRWIPWPVPFGTRAEADQLFESLRDGGCEAFRVDSAAFRWRMDEFTTIVDEHRLVWMEVSCAW</sequence>
<dbReference type="EMBL" id="CP021558">
    <property type="protein sequence ID" value="AUE03139.1"/>
    <property type="molecule type" value="Genomic_DNA"/>
</dbReference>
<name>A0A2K9BHL9_BIFBR</name>
<dbReference type="RefSeq" id="WP_106620872.1">
    <property type="nucleotide sequence ID" value="NZ_CP021389.1"/>
</dbReference>
<gene>
    <name evidence="1" type="ORF">BB215W447A_1121</name>
</gene>
<protein>
    <submittedName>
        <fullName evidence="1">Uncharacterized protein</fullName>
    </submittedName>
</protein>
<evidence type="ECO:0000313" key="2">
    <source>
        <dbReference type="Proteomes" id="UP000232491"/>
    </source>
</evidence>
<evidence type="ECO:0000313" key="1">
    <source>
        <dbReference type="EMBL" id="AUE03139.1"/>
    </source>
</evidence>
<organism evidence="1 2">
    <name type="scientific">Bifidobacterium breve</name>
    <dbReference type="NCBI Taxonomy" id="1685"/>
    <lineage>
        <taxon>Bacteria</taxon>
        <taxon>Bacillati</taxon>
        <taxon>Actinomycetota</taxon>
        <taxon>Actinomycetes</taxon>
        <taxon>Bifidobacteriales</taxon>
        <taxon>Bifidobacteriaceae</taxon>
        <taxon>Bifidobacterium</taxon>
    </lineage>
</organism>